<accession>A0A1G7UH65</accession>
<feature type="domain" description="Thioredoxin" evidence="2">
    <location>
        <begin position="45"/>
        <end position="188"/>
    </location>
</feature>
<organism evidence="3 4">
    <name type="scientific">Limimonas halophila</name>
    <dbReference type="NCBI Taxonomy" id="1082479"/>
    <lineage>
        <taxon>Bacteria</taxon>
        <taxon>Pseudomonadati</taxon>
        <taxon>Pseudomonadota</taxon>
        <taxon>Alphaproteobacteria</taxon>
        <taxon>Rhodospirillales</taxon>
        <taxon>Rhodovibrionaceae</taxon>
        <taxon>Limimonas</taxon>
    </lineage>
</organism>
<dbReference type="InterPro" id="IPR017937">
    <property type="entry name" value="Thioredoxin_CS"/>
</dbReference>
<evidence type="ECO:0000259" key="2">
    <source>
        <dbReference type="PROSITE" id="PS51352"/>
    </source>
</evidence>
<dbReference type="CDD" id="cd02966">
    <property type="entry name" value="TlpA_like_family"/>
    <property type="match status" value="1"/>
</dbReference>
<dbReference type="InterPro" id="IPR000866">
    <property type="entry name" value="AhpC/TSA"/>
</dbReference>
<dbReference type="Gene3D" id="3.40.30.10">
    <property type="entry name" value="Glutaredoxin"/>
    <property type="match status" value="1"/>
</dbReference>
<dbReference type="PROSITE" id="PS51352">
    <property type="entry name" value="THIOREDOXIN_2"/>
    <property type="match status" value="1"/>
</dbReference>
<dbReference type="PANTHER" id="PTHR42852:SF17">
    <property type="entry name" value="THIOREDOXIN-LIKE PROTEIN HI_1115"/>
    <property type="match status" value="1"/>
</dbReference>
<name>A0A1G7UH65_9PROT</name>
<dbReference type="InterPro" id="IPR036249">
    <property type="entry name" value="Thioredoxin-like_sf"/>
</dbReference>
<gene>
    <name evidence="3" type="ORF">SAMN05216241_11437</name>
</gene>
<dbReference type="InterPro" id="IPR050553">
    <property type="entry name" value="Thioredoxin_ResA/DsbE_sf"/>
</dbReference>
<dbReference type="SUPFAM" id="SSF52833">
    <property type="entry name" value="Thioredoxin-like"/>
    <property type="match status" value="1"/>
</dbReference>
<dbReference type="GO" id="GO:0016209">
    <property type="term" value="F:antioxidant activity"/>
    <property type="evidence" value="ECO:0007669"/>
    <property type="project" value="InterPro"/>
</dbReference>
<keyword evidence="4" id="KW-1185">Reference proteome</keyword>
<dbReference type="PANTHER" id="PTHR42852">
    <property type="entry name" value="THIOL:DISULFIDE INTERCHANGE PROTEIN DSBE"/>
    <property type="match status" value="1"/>
</dbReference>
<evidence type="ECO:0000313" key="4">
    <source>
        <dbReference type="Proteomes" id="UP000199415"/>
    </source>
</evidence>
<dbReference type="GO" id="GO:0015036">
    <property type="term" value="F:disulfide oxidoreductase activity"/>
    <property type="evidence" value="ECO:0007669"/>
    <property type="project" value="UniProtKB-ARBA"/>
</dbReference>
<dbReference type="InterPro" id="IPR013766">
    <property type="entry name" value="Thioredoxin_domain"/>
</dbReference>
<dbReference type="STRING" id="1082479.SAMN05216241_11437"/>
<keyword evidence="1" id="KW-0676">Redox-active center</keyword>
<dbReference type="Pfam" id="PF00578">
    <property type="entry name" value="AhpC-TSA"/>
    <property type="match status" value="1"/>
</dbReference>
<protein>
    <submittedName>
        <fullName evidence="3">Thiol-disulfide isomerase or thioredoxin</fullName>
    </submittedName>
</protein>
<dbReference type="EMBL" id="FNCE01000014">
    <property type="protein sequence ID" value="SDG46834.1"/>
    <property type="molecule type" value="Genomic_DNA"/>
</dbReference>
<sequence length="195" mass="20866">MREGKLGLIGVCAALLLGVGVLSAVPASAGGPPLKGSFGERMELRKSPQSTPDVAFKTREGERVTLADFEGEVLVLNFWATWCAPCVEEMPTLEALHTDMRDAGVHVLAVSQDRGGMDAVGPFLKNRVDVPELPIYLDSDGKLARAFDVRAMPTTFVLDAEGRVIGNVTGPLDWNSDNVQAFLRHYADKAEGNGG</sequence>
<dbReference type="GO" id="GO:0016853">
    <property type="term" value="F:isomerase activity"/>
    <property type="evidence" value="ECO:0007669"/>
    <property type="project" value="UniProtKB-KW"/>
</dbReference>
<dbReference type="RefSeq" id="WP_090021831.1">
    <property type="nucleotide sequence ID" value="NZ_FNCE01000014.1"/>
</dbReference>
<evidence type="ECO:0000256" key="1">
    <source>
        <dbReference type="ARBA" id="ARBA00023284"/>
    </source>
</evidence>
<keyword evidence="3" id="KW-0413">Isomerase</keyword>
<reference evidence="3 4" key="1">
    <citation type="submission" date="2016-10" db="EMBL/GenBank/DDBJ databases">
        <authorList>
            <person name="de Groot N.N."/>
        </authorList>
    </citation>
    <scope>NUCLEOTIDE SEQUENCE [LARGE SCALE GENOMIC DNA]</scope>
    <source>
        <strain evidence="3 4">DSM 25584</strain>
    </source>
</reference>
<dbReference type="PROSITE" id="PS00194">
    <property type="entry name" value="THIOREDOXIN_1"/>
    <property type="match status" value="1"/>
</dbReference>
<dbReference type="OrthoDB" id="9799347at2"/>
<dbReference type="AlphaFoldDB" id="A0A1G7UH65"/>
<proteinExistence type="predicted"/>
<evidence type="ECO:0000313" key="3">
    <source>
        <dbReference type="EMBL" id="SDG46834.1"/>
    </source>
</evidence>
<dbReference type="Proteomes" id="UP000199415">
    <property type="component" value="Unassembled WGS sequence"/>
</dbReference>